<reference evidence="3 4" key="1">
    <citation type="journal article" date="2024" name="Plant Biotechnol. J.">
        <title>Dendrobium thyrsiflorum genome and its molecular insights into genes involved in important horticultural traits.</title>
        <authorList>
            <person name="Chen B."/>
            <person name="Wang J.Y."/>
            <person name="Zheng P.J."/>
            <person name="Li K.L."/>
            <person name="Liang Y.M."/>
            <person name="Chen X.F."/>
            <person name="Zhang C."/>
            <person name="Zhao X."/>
            <person name="He X."/>
            <person name="Zhang G.Q."/>
            <person name="Liu Z.J."/>
            <person name="Xu Q."/>
        </authorList>
    </citation>
    <scope>NUCLEOTIDE SEQUENCE [LARGE SCALE GENOMIC DNA]</scope>
    <source>
        <strain evidence="3">GZMU011</strain>
    </source>
</reference>
<evidence type="ECO:0000313" key="3">
    <source>
        <dbReference type="EMBL" id="KAL0926402.1"/>
    </source>
</evidence>
<gene>
    <name evidence="3" type="ORF">M5K25_002632</name>
</gene>
<evidence type="ECO:0000259" key="2">
    <source>
        <dbReference type="Pfam" id="PF12776"/>
    </source>
</evidence>
<organism evidence="3 4">
    <name type="scientific">Dendrobium thyrsiflorum</name>
    <name type="common">Pinecone-like raceme dendrobium</name>
    <name type="synonym">Orchid</name>
    <dbReference type="NCBI Taxonomy" id="117978"/>
    <lineage>
        <taxon>Eukaryota</taxon>
        <taxon>Viridiplantae</taxon>
        <taxon>Streptophyta</taxon>
        <taxon>Embryophyta</taxon>
        <taxon>Tracheophyta</taxon>
        <taxon>Spermatophyta</taxon>
        <taxon>Magnoliopsida</taxon>
        <taxon>Liliopsida</taxon>
        <taxon>Asparagales</taxon>
        <taxon>Orchidaceae</taxon>
        <taxon>Epidendroideae</taxon>
        <taxon>Malaxideae</taxon>
        <taxon>Dendrobiinae</taxon>
        <taxon>Dendrobium</taxon>
    </lineage>
</organism>
<feature type="region of interest" description="Disordered" evidence="1">
    <location>
        <begin position="254"/>
        <end position="285"/>
    </location>
</feature>
<dbReference type="EMBL" id="JANQDX010000003">
    <property type="protein sequence ID" value="KAL0926402.1"/>
    <property type="molecule type" value="Genomic_DNA"/>
</dbReference>
<dbReference type="Proteomes" id="UP001552299">
    <property type="component" value="Unassembled WGS sequence"/>
</dbReference>
<evidence type="ECO:0000313" key="4">
    <source>
        <dbReference type="Proteomes" id="UP001552299"/>
    </source>
</evidence>
<feature type="domain" description="Myb/SANT-like" evidence="2">
    <location>
        <begin position="136"/>
        <end position="223"/>
    </location>
</feature>
<proteinExistence type="predicted"/>
<dbReference type="AlphaFoldDB" id="A0ABD0VN23"/>
<name>A0ABD0VN23_DENTH</name>
<feature type="compositionally biased region" description="Basic and acidic residues" evidence="1">
    <location>
        <begin position="257"/>
        <end position="269"/>
    </location>
</feature>
<dbReference type="PANTHER" id="PTHR31704">
    <property type="entry name" value="MYB/SANT-LIKE DNA-BINDING DOMAIN PROTEIN-RELATED"/>
    <property type="match status" value="1"/>
</dbReference>
<feature type="compositionally biased region" description="Basic residues" evidence="1">
    <location>
        <begin position="270"/>
        <end position="285"/>
    </location>
</feature>
<comment type="caution">
    <text evidence="3">The sequence shown here is derived from an EMBL/GenBank/DDBJ whole genome shotgun (WGS) entry which is preliminary data.</text>
</comment>
<keyword evidence="4" id="KW-1185">Reference proteome</keyword>
<dbReference type="InterPro" id="IPR024752">
    <property type="entry name" value="Myb/SANT-like_dom"/>
</dbReference>
<dbReference type="Pfam" id="PF12776">
    <property type="entry name" value="Myb_DNA-bind_3"/>
    <property type="match status" value="1"/>
</dbReference>
<evidence type="ECO:0000256" key="1">
    <source>
        <dbReference type="SAM" id="MobiDB-lite"/>
    </source>
</evidence>
<accession>A0ABD0VN23</accession>
<sequence length="377" mass="43103">MRKTSKPSRLSANYPAFVILVKFGDHLFHFFVRSGSLATSIVWYIEVAQTQALSHCRGLHPLPPPISLIRRSPVRSGSDERPQSLISLCRSQTQVRRDFPFGLASSPAPALAEAAGSRPLRLPMGKPKDGGPSAIWERDVKIIFCDLCLKEIELGNRPTTHFNKECWMNLIKSFQEKTGREYDKTQLKNKWDQLKKDWKLWKELKRDPELEDKLDMMFMRVVATGAHAWTPNQAVEHSDVGGYSEQFDNVIDSSESPLKKTDDLSDSNHSKRKSTSTSKTRKKKKYGSAFLRNQISQLVSACTNIGSASNVSQSTSYTPLLSDAIKVLNQIEVFEEIPLYLYSTKLLEDPIKREVFMSMLPERRIYYLRYCYENRDV</sequence>
<dbReference type="PANTHER" id="PTHR31704:SF37">
    <property type="entry name" value="HEAT SHOCK PROTEIN"/>
    <property type="match status" value="1"/>
</dbReference>
<protein>
    <recommendedName>
        <fullName evidence="2">Myb/SANT-like domain-containing protein</fullName>
    </recommendedName>
</protein>